<keyword evidence="2" id="KW-1185">Reference proteome</keyword>
<feature type="non-terminal residue" evidence="1">
    <location>
        <position position="148"/>
    </location>
</feature>
<dbReference type="EMBL" id="OANT01000029">
    <property type="protein sequence ID" value="SNX46988.1"/>
    <property type="molecule type" value="Genomic_DNA"/>
</dbReference>
<evidence type="ECO:0000313" key="1">
    <source>
        <dbReference type="EMBL" id="SNX46988.1"/>
    </source>
</evidence>
<dbReference type="AlphaFoldDB" id="A0A240EE59"/>
<evidence type="ECO:0008006" key="3">
    <source>
        <dbReference type="Google" id="ProtNLM"/>
    </source>
</evidence>
<dbReference type="Proteomes" id="UP000219042">
    <property type="component" value="Unassembled WGS sequence"/>
</dbReference>
<proteinExistence type="predicted"/>
<evidence type="ECO:0000313" key="2">
    <source>
        <dbReference type="Proteomes" id="UP000219042"/>
    </source>
</evidence>
<organism evidence="1 2">
    <name type="scientific">Acinetobacter puyangensis</name>
    <dbReference type="NCBI Taxonomy" id="1096779"/>
    <lineage>
        <taxon>Bacteria</taxon>
        <taxon>Pseudomonadati</taxon>
        <taxon>Pseudomonadota</taxon>
        <taxon>Gammaproteobacteria</taxon>
        <taxon>Moraxellales</taxon>
        <taxon>Moraxellaceae</taxon>
        <taxon>Acinetobacter</taxon>
    </lineage>
</organism>
<gene>
    <name evidence="1" type="ORF">SAMN05421731_1291</name>
</gene>
<name>A0A240EE59_9GAMM</name>
<accession>A0A240EE59</accession>
<dbReference type="RefSeq" id="WP_141398150.1">
    <property type="nucleotide sequence ID" value="NZ_OANT01000029.1"/>
</dbReference>
<sequence>MLFKSMGVAAATHSSASSEDYKPVTLRLSESEVQLYDAIGKTMGLNRQDFLAHLIRSNFQNALSEFLIGYISSAPATPIEELIHSHAESDEVKARVSALLRSINFKLMEEDEKEMQDFFASGEPQFEYATERKGIFAEKKKSLPEVVF</sequence>
<reference evidence="2" key="1">
    <citation type="submission" date="2016-09" db="EMBL/GenBank/DDBJ databases">
        <authorList>
            <person name="Varghese N."/>
            <person name="Submissions S."/>
        </authorList>
    </citation>
    <scope>NUCLEOTIDE SEQUENCE [LARGE SCALE GENOMIC DNA]</scope>
    <source>
        <strain evidence="2">ANC 4466</strain>
    </source>
</reference>
<protein>
    <recommendedName>
        <fullName evidence="3">Ribbon-helix-helix protein, copG family</fullName>
    </recommendedName>
</protein>